<dbReference type="SUPFAM" id="SSF142877">
    <property type="entry name" value="EndoU-like"/>
    <property type="match status" value="1"/>
</dbReference>
<accession>A0A8K0EXS1</accession>
<keyword evidence="14" id="KW-1185">Reference proteome</keyword>
<dbReference type="Pfam" id="PF09412">
    <property type="entry name" value="XendoU"/>
    <property type="match status" value="1"/>
</dbReference>
<dbReference type="GO" id="GO:0016787">
    <property type="term" value="F:hydrolase activity"/>
    <property type="evidence" value="ECO:0007669"/>
    <property type="project" value="UniProtKB-KW"/>
</dbReference>
<evidence type="ECO:0000256" key="1">
    <source>
        <dbReference type="ARBA" id="ARBA00001936"/>
    </source>
</evidence>
<evidence type="ECO:0000256" key="3">
    <source>
        <dbReference type="ARBA" id="ARBA00011245"/>
    </source>
</evidence>
<dbReference type="PANTHER" id="PTHR12439">
    <property type="entry name" value="PLACENTAL PROTEIN 11-RELATED"/>
    <property type="match status" value="1"/>
</dbReference>
<keyword evidence="8 11" id="KW-0694">RNA-binding</keyword>
<evidence type="ECO:0000256" key="8">
    <source>
        <dbReference type="ARBA" id="ARBA00022884"/>
    </source>
</evidence>
<evidence type="ECO:0000256" key="4">
    <source>
        <dbReference type="ARBA" id="ARBA00022722"/>
    </source>
</evidence>
<dbReference type="InterPro" id="IPR039787">
    <property type="entry name" value="ENDOU"/>
</dbReference>
<name>A0A8K0EXS1_BRALA</name>
<evidence type="ECO:0000256" key="10">
    <source>
        <dbReference type="ARBA" id="ARBA00023239"/>
    </source>
</evidence>
<dbReference type="InterPro" id="IPR018998">
    <property type="entry name" value="EndoU_C"/>
</dbReference>
<evidence type="ECO:0000259" key="12">
    <source>
        <dbReference type="PROSITE" id="PS51959"/>
    </source>
</evidence>
<evidence type="ECO:0000256" key="11">
    <source>
        <dbReference type="RuleBase" id="RU367085"/>
    </source>
</evidence>
<keyword evidence="10" id="KW-0456">Lyase</keyword>
<dbReference type="AlphaFoldDB" id="A0A8K0EXS1"/>
<dbReference type="GO" id="GO:0046872">
    <property type="term" value="F:metal ion binding"/>
    <property type="evidence" value="ECO:0007669"/>
    <property type="project" value="UniProtKB-UniRule"/>
</dbReference>
<reference evidence="13" key="1">
    <citation type="submission" date="2022-01" db="EMBL/GenBank/DDBJ databases">
        <authorList>
            <person name="Braso-Vives M."/>
        </authorList>
    </citation>
    <scope>NUCLEOTIDE SEQUENCE</scope>
</reference>
<comment type="similarity">
    <text evidence="2 11">Belongs to the ENDOU family.</text>
</comment>
<dbReference type="OrthoDB" id="430326at2759"/>
<keyword evidence="4 11" id="KW-0540">Nuclease</keyword>
<proteinExistence type="inferred from homology"/>
<dbReference type="InterPro" id="IPR037227">
    <property type="entry name" value="EndoU-like"/>
</dbReference>
<evidence type="ECO:0000256" key="5">
    <source>
        <dbReference type="ARBA" id="ARBA00022723"/>
    </source>
</evidence>
<feature type="domain" description="EndoU" evidence="12">
    <location>
        <begin position="1"/>
        <end position="152"/>
    </location>
</feature>
<keyword evidence="7 11" id="KW-0378">Hydrolase</keyword>
<comment type="subunit">
    <text evidence="3 11">Monomer.</text>
</comment>
<dbReference type="GO" id="GO:0004521">
    <property type="term" value="F:RNA endonuclease activity"/>
    <property type="evidence" value="ECO:0007669"/>
    <property type="project" value="UniProtKB-UniRule"/>
</dbReference>
<evidence type="ECO:0000256" key="9">
    <source>
        <dbReference type="ARBA" id="ARBA00023211"/>
    </source>
</evidence>
<sequence length="152" mass="17350">MTHQCNHYGRESAFEHVFVGETVNERVIGFHNWVQLYLEESQGNFIYDDFVPDACGDSIITIDFTWKNKSKTFGSFFLGTSPEFELAIYTVCFLAGNEDGTMVTLGNENRTRCLTDKRSGFQFHPRPYQMRKFSSPESILVAQSHPVSSINS</sequence>
<comment type="cofactor">
    <cofactor evidence="1 11">
        <name>Mn(2+)</name>
        <dbReference type="ChEBI" id="CHEBI:29035"/>
    </cofactor>
</comment>
<keyword evidence="5 11" id="KW-0479">Metal-binding</keyword>
<evidence type="ECO:0000256" key="6">
    <source>
        <dbReference type="ARBA" id="ARBA00022759"/>
    </source>
</evidence>
<evidence type="ECO:0000313" key="13">
    <source>
        <dbReference type="EMBL" id="CAH1266493.1"/>
    </source>
</evidence>
<dbReference type="Proteomes" id="UP000838412">
    <property type="component" value="Chromosome 5"/>
</dbReference>
<dbReference type="GO" id="GO:0003723">
    <property type="term" value="F:RNA binding"/>
    <property type="evidence" value="ECO:0007669"/>
    <property type="project" value="UniProtKB-UniRule"/>
</dbReference>
<organism evidence="13 14">
    <name type="scientific">Branchiostoma lanceolatum</name>
    <name type="common">Common lancelet</name>
    <name type="synonym">Amphioxus lanceolatum</name>
    <dbReference type="NCBI Taxonomy" id="7740"/>
    <lineage>
        <taxon>Eukaryota</taxon>
        <taxon>Metazoa</taxon>
        <taxon>Chordata</taxon>
        <taxon>Cephalochordata</taxon>
        <taxon>Leptocardii</taxon>
        <taxon>Amphioxiformes</taxon>
        <taxon>Branchiostomatidae</taxon>
        <taxon>Branchiostoma</taxon>
    </lineage>
</organism>
<protein>
    <recommendedName>
        <fullName evidence="11">Uridylate-specific endoribonuclease</fullName>
        <ecNumber evidence="11">4.6.1.-</ecNumber>
    </recommendedName>
</protein>
<dbReference type="EC" id="4.6.1.-" evidence="11"/>
<dbReference type="EMBL" id="OV696690">
    <property type="protein sequence ID" value="CAH1266493.1"/>
    <property type="molecule type" value="Genomic_DNA"/>
</dbReference>
<dbReference type="GO" id="GO:0016829">
    <property type="term" value="F:lyase activity"/>
    <property type="evidence" value="ECO:0007669"/>
    <property type="project" value="UniProtKB-KW"/>
</dbReference>
<comment type="catalytic activity">
    <reaction evidence="11">
        <text>ribonucleotidyl-uridine-RNA = a 5'-end dephospho-uridine-RNA + a 3'-end 2',3'-cyclophospho-ribonucleotide-RNA</text>
        <dbReference type="Rhea" id="RHEA:67792"/>
        <dbReference type="Rhea" id="RHEA-COMP:10464"/>
        <dbReference type="Rhea" id="RHEA-COMP:17354"/>
        <dbReference type="Rhea" id="RHEA-COMP:17356"/>
        <dbReference type="ChEBI" id="CHEBI:83064"/>
        <dbReference type="ChEBI" id="CHEBI:173117"/>
        <dbReference type="ChEBI" id="CHEBI:173224"/>
    </reaction>
</comment>
<dbReference type="PROSITE" id="PS51959">
    <property type="entry name" value="ENDOU"/>
    <property type="match status" value="1"/>
</dbReference>
<keyword evidence="6 11" id="KW-0255">Endonuclease</keyword>
<dbReference type="PANTHER" id="PTHR12439:SF11">
    <property type="entry name" value="URIDYLATE-SPECIFIC ENDORIBONUCLEASE"/>
    <property type="match status" value="1"/>
</dbReference>
<keyword evidence="9 11" id="KW-0464">Manganese</keyword>
<evidence type="ECO:0000256" key="2">
    <source>
        <dbReference type="ARBA" id="ARBA00010168"/>
    </source>
</evidence>
<evidence type="ECO:0000313" key="14">
    <source>
        <dbReference type="Proteomes" id="UP000838412"/>
    </source>
</evidence>
<evidence type="ECO:0000256" key="7">
    <source>
        <dbReference type="ARBA" id="ARBA00022801"/>
    </source>
</evidence>
<gene>
    <name evidence="13" type="primary">ENDOU</name>
    <name evidence="13" type="ORF">BLAG_LOCUS20076</name>
</gene>